<dbReference type="Pfam" id="PF03091">
    <property type="entry name" value="CutA1"/>
    <property type="match status" value="1"/>
</dbReference>
<dbReference type="PANTHER" id="PTHR23419">
    <property type="entry name" value="DIVALENT CATION TOLERANCE CUTA-RELATED"/>
    <property type="match status" value="1"/>
</dbReference>
<dbReference type="GO" id="GO:0005507">
    <property type="term" value="F:copper ion binding"/>
    <property type="evidence" value="ECO:0007669"/>
    <property type="project" value="TreeGrafter"/>
</dbReference>
<comment type="caution">
    <text evidence="2">The sequence shown here is derived from an EMBL/GenBank/DDBJ whole genome shotgun (WGS) entry which is preliminary data.</text>
</comment>
<dbReference type="STRING" id="1802521.A2893_01730"/>
<organism evidence="2 3">
    <name type="scientific">Candidatus Woesebacteria bacterium RIFCSPLOWO2_01_FULL_39_25</name>
    <dbReference type="NCBI Taxonomy" id="1802521"/>
    <lineage>
        <taxon>Bacteria</taxon>
        <taxon>Candidatus Woeseibacteriota</taxon>
    </lineage>
</organism>
<gene>
    <name evidence="2" type="ORF">A2893_01730</name>
</gene>
<comment type="similarity">
    <text evidence="1">Belongs to the CutA family.</text>
</comment>
<accession>A0A1F8BMX5</accession>
<dbReference type="PANTHER" id="PTHR23419:SF8">
    <property type="entry name" value="FI09726P"/>
    <property type="match status" value="1"/>
</dbReference>
<proteinExistence type="inferred from homology"/>
<evidence type="ECO:0000256" key="1">
    <source>
        <dbReference type="ARBA" id="ARBA00010169"/>
    </source>
</evidence>
<dbReference type="InterPro" id="IPR015867">
    <property type="entry name" value="N-reg_PII/ATP_PRibTrfase_C"/>
</dbReference>
<protein>
    <submittedName>
        <fullName evidence="2">Cytochrome C biogenesis protein CcdA</fullName>
    </submittedName>
</protein>
<sequence length="100" mass="11815">MKIIYVTLNNDDEARKIGKELLKRNLANCVNFFPITCLYKYKGKTTEEPETVLIIKTKDSYYKKVEEVIKKQIDFENFIGELDVENINDEFSSWLNEIVK</sequence>
<dbReference type="GO" id="GO:0010038">
    <property type="term" value="P:response to metal ion"/>
    <property type="evidence" value="ECO:0007669"/>
    <property type="project" value="InterPro"/>
</dbReference>
<dbReference type="Proteomes" id="UP000176725">
    <property type="component" value="Unassembled WGS sequence"/>
</dbReference>
<reference evidence="2 3" key="1">
    <citation type="journal article" date="2016" name="Nat. Commun.">
        <title>Thousands of microbial genomes shed light on interconnected biogeochemical processes in an aquifer system.</title>
        <authorList>
            <person name="Anantharaman K."/>
            <person name="Brown C.T."/>
            <person name="Hug L.A."/>
            <person name="Sharon I."/>
            <person name="Castelle C.J."/>
            <person name="Probst A.J."/>
            <person name="Thomas B.C."/>
            <person name="Singh A."/>
            <person name="Wilkins M.J."/>
            <person name="Karaoz U."/>
            <person name="Brodie E.L."/>
            <person name="Williams K.H."/>
            <person name="Hubbard S.S."/>
            <person name="Banfield J.F."/>
        </authorList>
    </citation>
    <scope>NUCLEOTIDE SEQUENCE [LARGE SCALE GENOMIC DNA]</scope>
</reference>
<dbReference type="SUPFAM" id="SSF54913">
    <property type="entry name" value="GlnB-like"/>
    <property type="match status" value="1"/>
</dbReference>
<name>A0A1F8BMX5_9BACT</name>
<dbReference type="InterPro" id="IPR004323">
    <property type="entry name" value="Ion_tolerance_CutA"/>
</dbReference>
<evidence type="ECO:0000313" key="2">
    <source>
        <dbReference type="EMBL" id="OGM65416.1"/>
    </source>
</evidence>
<evidence type="ECO:0000313" key="3">
    <source>
        <dbReference type="Proteomes" id="UP000176725"/>
    </source>
</evidence>
<dbReference type="Gene3D" id="3.30.70.120">
    <property type="match status" value="1"/>
</dbReference>
<dbReference type="EMBL" id="MGHH01000004">
    <property type="protein sequence ID" value="OGM65416.1"/>
    <property type="molecule type" value="Genomic_DNA"/>
</dbReference>
<dbReference type="InterPro" id="IPR011322">
    <property type="entry name" value="N-reg_PII-like_a/b"/>
</dbReference>
<dbReference type="AlphaFoldDB" id="A0A1F8BMX5"/>